<evidence type="ECO:0000256" key="2">
    <source>
        <dbReference type="ARBA" id="ARBA00022741"/>
    </source>
</evidence>
<dbReference type="GO" id="GO:0046872">
    <property type="term" value="F:metal ion binding"/>
    <property type="evidence" value="ECO:0007669"/>
    <property type="project" value="UniProtKB-KW"/>
</dbReference>
<feature type="non-terminal residue" evidence="6">
    <location>
        <position position="159"/>
    </location>
</feature>
<dbReference type="GO" id="GO:0030272">
    <property type="term" value="F:5-formyltetrahydrofolate cyclo-ligase activity"/>
    <property type="evidence" value="ECO:0007669"/>
    <property type="project" value="UniProtKB-EC"/>
</dbReference>
<dbReference type="PIRSF" id="PIRSF006806">
    <property type="entry name" value="FTHF_cligase"/>
    <property type="match status" value="1"/>
</dbReference>
<dbReference type="SUPFAM" id="SSF100950">
    <property type="entry name" value="NagB/RpiA/CoA transferase-like"/>
    <property type="match status" value="1"/>
</dbReference>
<dbReference type="InterPro" id="IPR002698">
    <property type="entry name" value="FTHF_cligase"/>
</dbReference>
<dbReference type="Proteomes" id="UP000604381">
    <property type="component" value="Unassembled WGS sequence"/>
</dbReference>
<dbReference type="AlphaFoldDB" id="A0A930XXC8"/>
<dbReference type="GO" id="GO:0005524">
    <property type="term" value="F:ATP binding"/>
    <property type="evidence" value="ECO:0007669"/>
    <property type="project" value="UniProtKB-KW"/>
</dbReference>
<accession>A0A930XXC8</accession>
<dbReference type="GO" id="GO:0009396">
    <property type="term" value="P:folic acid-containing compound biosynthetic process"/>
    <property type="evidence" value="ECO:0007669"/>
    <property type="project" value="TreeGrafter"/>
</dbReference>
<evidence type="ECO:0000256" key="1">
    <source>
        <dbReference type="ARBA" id="ARBA00010638"/>
    </source>
</evidence>
<evidence type="ECO:0000313" key="6">
    <source>
        <dbReference type="EMBL" id="MBF2735967.1"/>
    </source>
</evidence>
<keyword evidence="7" id="KW-1185">Reference proteome</keyword>
<gene>
    <name evidence="6" type="ORF">ISN26_07900</name>
</gene>
<feature type="binding site" evidence="4">
    <location>
        <begin position="143"/>
        <end position="151"/>
    </location>
    <ligand>
        <name>ATP</name>
        <dbReference type="ChEBI" id="CHEBI:30616"/>
    </ligand>
</feature>
<evidence type="ECO:0000256" key="4">
    <source>
        <dbReference type="PIRSR" id="PIRSR006806-1"/>
    </source>
</evidence>
<sequence>MIVQAAAPAARKAALRTEMRRRLAALAPAEKAARSAAIAARIEELLAAEKTDGVLAAYWPRPGEPDTRHLLVRAGLGGRSVVLPRVRAPGAALTWHKMSRRGFRLTAGYRGLLEPGLENPGFAAARIALMLVPSISVDRAGRRLGSGLGFYDITFAAAR</sequence>
<name>A0A930XXC8_9GAMM</name>
<dbReference type="PANTHER" id="PTHR23407">
    <property type="entry name" value="ATPASE INHIBITOR/5-FORMYLTETRAHYDROFOLATE CYCLO-LIGASE"/>
    <property type="match status" value="1"/>
</dbReference>
<keyword evidence="3 4" id="KW-0067">ATP-binding</keyword>
<dbReference type="Pfam" id="PF01812">
    <property type="entry name" value="5-FTHF_cyc-lig"/>
    <property type="match status" value="1"/>
</dbReference>
<keyword evidence="6" id="KW-0436">Ligase</keyword>
<feature type="binding site" evidence="4">
    <location>
        <begin position="12"/>
        <end position="16"/>
    </location>
    <ligand>
        <name>ATP</name>
        <dbReference type="ChEBI" id="CHEBI:30616"/>
    </ligand>
</feature>
<protein>
    <recommendedName>
        <fullName evidence="5">5-formyltetrahydrofolate cyclo-ligase</fullName>
        <ecNumber evidence="5">6.3.3.2</ecNumber>
    </recommendedName>
</protein>
<keyword evidence="5" id="KW-0479">Metal-binding</keyword>
<dbReference type="PANTHER" id="PTHR23407:SF1">
    <property type="entry name" value="5-FORMYLTETRAHYDROFOLATE CYCLO-LIGASE"/>
    <property type="match status" value="1"/>
</dbReference>
<keyword evidence="5" id="KW-0460">Magnesium</keyword>
<dbReference type="InterPro" id="IPR037171">
    <property type="entry name" value="NagB/RpiA_transferase-like"/>
</dbReference>
<dbReference type="GO" id="GO:0035999">
    <property type="term" value="P:tetrahydrofolate interconversion"/>
    <property type="evidence" value="ECO:0007669"/>
    <property type="project" value="TreeGrafter"/>
</dbReference>
<evidence type="ECO:0000313" key="7">
    <source>
        <dbReference type="Proteomes" id="UP000604381"/>
    </source>
</evidence>
<organism evidence="6 7">
    <name type="scientific">Candidatus Amphirhobacter heronislandensis</name>
    <dbReference type="NCBI Taxonomy" id="1732024"/>
    <lineage>
        <taxon>Bacteria</taxon>
        <taxon>Pseudomonadati</taxon>
        <taxon>Pseudomonadota</taxon>
        <taxon>Gammaproteobacteria</taxon>
        <taxon>Candidatus Tethybacterales</taxon>
        <taxon>Candidatus Tethybacteraceae</taxon>
        <taxon>Candidatus Amphirhobacter</taxon>
    </lineage>
</organism>
<comment type="caution">
    <text evidence="6">The sequence shown here is derived from an EMBL/GenBank/DDBJ whole genome shotgun (WGS) entry which is preliminary data.</text>
</comment>
<dbReference type="Gene3D" id="3.40.50.10420">
    <property type="entry name" value="NagB/RpiA/CoA transferase-like"/>
    <property type="match status" value="1"/>
</dbReference>
<dbReference type="EC" id="6.3.3.2" evidence="5"/>
<reference evidence="6" key="1">
    <citation type="submission" date="2020-10" db="EMBL/GenBank/DDBJ databases">
        <title>An improved Amphimedon queenslandica hologenome assembly reveals how three proteobacterial symbionts can extend the metabolic phenotypic of their marine sponge host.</title>
        <authorList>
            <person name="Degnan B."/>
            <person name="Degnan S."/>
            <person name="Xiang X."/>
        </authorList>
    </citation>
    <scope>NUCLEOTIDE SEQUENCE</scope>
    <source>
        <strain evidence="6">AqS2</strain>
    </source>
</reference>
<dbReference type="EMBL" id="JADHEI010000058">
    <property type="protein sequence ID" value="MBF2735967.1"/>
    <property type="molecule type" value="Genomic_DNA"/>
</dbReference>
<feature type="binding site" evidence="4">
    <location>
        <position position="64"/>
    </location>
    <ligand>
        <name>substrate</name>
    </ligand>
</feature>
<comment type="catalytic activity">
    <reaction evidence="5">
        <text>(6S)-5-formyl-5,6,7,8-tetrahydrofolate + ATP = (6R)-5,10-methenyltetrahydrofolate + ADP + phosphate</text>
        <dbReference type="Rhea" id="RHEA:10488"/>
        <dbReference type="ChEBI" id="CHEBI:30616"/>
        <dbReference type="ChEBI" id="CHEBI:43474"/>
        <dbReference type="ChEBI" id="CHEBI:57455"/>
        <dbReference type="ChEBI" id="CHEBI:57457"/>
        <dbReference type="ChEBI" id="CHEBI:456216"/>
        <dbReference type="EC" id="6.3.3.2"/>
    </reaction>
</comment>
<proteinExistence type="inferred from homology"/>
<comment type="similarity">
    <text evidence="1 5">Belongs to the 5-formyltetrahydrofolate cyclo-ligase family.</text>
</comment>
<keyword evidence="2 4" id="KW-0547">Nucleotide-binding</keyword>
<dbReference type="InterPro" id="IPR024185">
    <property type="entry name" value="FTHF_cligase-like_sf"/>
</dbReference>
<comment type="cofactor">
    <cofactor evidence="5">
        <name>Mg(2+)</name>
        <dbReference type="ChEBI" id="CHEBI:18420"/>
    </cofactor>
</comment>
<dbReference type="NCBIfam" id="TIGR02727">
    <property type="entry name" value="MTHFS_bact"/>
    <property type="match status" value="1"/>
</dbReference>
<evidence type="ECO:0000256" key="3">
    <source>
        <dbReference type="ARBA" id="ARBA00022840"/>
    </source>
</evidence>
<evidence type="ECO:0000256" key="5">
    <source>
        <dbReference type="RuleBase" id="RU361279"/>
    </source>
</evidence>